<protein>
    <submittedName>
        <fullName evidence="2">Uncharacterized protein</fullName>
    </submittedName>
</protein>
<dbReference type="AlphaFoldDB" id="A0A833T3Q5"/>
<sequence>MHPTLVSSGEVQQIAKGKNAQKTTVKAPLLTKRNTPSAVPGNARDSCSHEKGLSAIIEEMYPKSTAGT</sequence>
<name>A0A833T3Q5_PHYIN</name>
<feature type="region of interest" description="Disordered" evidence="1">
    <location>
        <begin position="1"/>
        <end position="47"/>
    </location>
</feature>
<accession>A0A833T3Q5</accession>
<dbReference type="EMBL" id="JAACNO010002832">
    <property type="protein sequence ID" value="KAF4130509.1"/>
    <property type="molecule type" value="Genomic_DNA"/>
</dbReference>
<gene>
    <name evidence="2" type="ORF">GN244_ATG05895</name>
    <name evidence="3" type="ORF">GN958_ATG20311</name>
</gene>
<evidence type="ECO:0000313" key="3">
    <source>
        <dbReference type="EMBL" id="KAF4130509.1"/>
    </source>
</evidence>
<organism evidence="2 4">
    <name type="scientific">Phytophthora infestans</name>
    <name type="common">Potato late blight agent</name>
    <name type="synonym">Botrytis infestans</name>
    <dbReference type="NCBI Taxonomy" id="4787"/>
    <lineage>
        <taxon>Eukaryota</taxon>
        <taxon>Sar</taxon>
        <taxon>Stramenopiles</taxon>
        <taxon>Oomycota</taxon>
        <taxon>Peronosporomycetes</taxon>
        <taxon>Peronosporales</taxon>
        <taxon>Peronosporaceae</taxon>
        <taxon>Phytophthora</taxon>
    </lineage>
</organism>
<evidence type="ECO:0000313" key="2">
    <source>
        <dbReference type="EMBL" id="KAF4041859.1"/>
    </source>
</evidence>
<reference evidence="2" key="1">
    <citation type="submission" date="2020-04" db="EMBL/GenBank/DDBJ databases">
        <title>Hybrid Assembly of Korean Phytophthora infestans isolates.</title>
        <authorList>
            <person name="Prokchorchik M."/>
            <person name="Lee Y."/>
            <person name="Seo J."/>
            <person name="Cho J.-H."/>
            <person name="Park Y.-E."/>
            <person name="Jang D.-C."/>
            <person name="Im J.-S."/>
            <person name="Choi J.-G."/>
            <person name="Park H.-J."/>
            <person name="Lee G.-B."/>
            <person name="Lee Y.-G."/>
            <person name="Hong S.-Y."/>
            <person name="Cho K."/>
            <person name="Sohn K.H."/>
        </authorList>
    </citation>
    <scope>NUCLEOTIDE SEQUENCE</scope>
    <source>
        <strain evidence="2">KR_1_A1</strain>
        <strain evidence="3">KR_2_A2</strain>
    </source>
</reference>
<evidence type="ECO:0000313" key="4">
    <source>
        <dbReference type="Proteomes" id="UP000602510"/>
    </source>
</evidence>
<dbReference type="Proteomes" id="UP000602510">
    <property type="component" value="Unassembled WGS sequence"/>
</dbReference>
<comment type="caution">
    <text evidence="2">The sequence shown here is derived from an EMBL/GenBank/DDBJ whole genome shotgun (WGS) entry which is preliminary data.</text>
</comment>
<evidence type="ECO:0000256" key="1">
    <source>
        <dbReference type="SAM" id="MobiDB-lite"/>
    </source>
</evidence>
<dbReference type="EMBL" id="WSZM01000111">
    <property type="protein sequence ID" value="KAF4041859.1"/>
    <property type="molecule type" value="Genomic_DNA"/>
</dbReference>
<dbReference type="Proteomes" id="UP000704712">
    <property type="component" value="Unassembled WGS sequence"/>
</dbReference>
<feature type="compositionally biased region" description="Polar residues" evidence="1">
    <location>
        <begin position="1"/>
        <end position="11"/>
    </location>
</feature>
<proteinExistence type="predicted"/>
<keyword evidence="4" id="KW-1185">Reference proteome</keyword>